<evidence type="ECO:0000313" key="2">
    <source>
        <dbReference type="EMBL" id="EKC63938.1"/>
    </source>
</evidence>
<feature type="non-terminal residue" evidence="2">
    <location>
        <position position="65"/>
    </location>
</feature>
<proteinExistence type="predicted"/>
<accession>K1T232</accession>
<sequence>MSLISDELGQASTKKKEFLGIMEKLIPWSEWVGIVQPHYYEGERGNKPYDLELMLRIYVLQHLYN</sequence>
<dbReference type="EMBL" id="AJWY01007459">
    <property type="protein sequence ID" value="EKC63938.1"/>
    <property type="molecule type" value="Genomic_DNA"/>
</dbReference>
<gene>
    <name evidence="2" type="ORF">LEA_11091</name>
</gene>
<dbReference type="Pfam" id="PF05598">
    <property type="entry name" value="DUF772"/>
    <property type="match status" value="1"/>
</dbReference>
<name>K1T232_9ZZZZ</name>
<organism evidence="2">
    <name type="scientific">human gut metagenome</name>
    <dbReference type="NCBI Taxonomy" id="408170"/>
    <lineage>
        <taxon>unclassified sequences</taxon>
        <taxon>metagenomes</taxon>
        <taxon>organismal metagenomes</taxon>
    </lineage>
</organism>
<feature type="domain" description="Transposase InsH N-terminal" evidence="1">
    <location>
        <begin position="11"/>
        <end position="65"/>
    </location>
</feature>
<dbReference type="AlphaFoldDB" id="K1T232"/>
<protein>
    <submittedName>
        <fullName evidence="2">Transposase, IS4 family protein</fullName>
    </submittedName>
</protein>
<evidence type="ECO:0000259" key="1">
    <source>
        <dbReference type="Pfam" id="PF05598"/>
    </source>
</evidence>
<comment type="caution">
    <text evidence="2">The sequence shown here is derived from an EMBL/GenBank/DDBJ whole genome shotgun (WGS) entry which is preliminary data.</text>
</comment>
<reference evidence="2" key="1">
    <citation type="journal article" date="2013" name="Environ. Microbiol.">
        <title>Microbiota from the distal guts of lean and obese adolescents exhibit partial functional redundancy besides clear differences in community structure.</title>
        <authorList>
            <person name="Ferrer M."/>
            <person name="Ruiz A."/>
            <person name="Lanza F."/>
            <person name="Haange S.B."/>
            <person name="Oberbach A."/>
            <person name="Till H."/>
            <person name="Bargiela R."/>
            <person name="Campoy C."/>
            <person name="Segura M.T."/>
            <person name="Richter M."/>
            <person name="von Bergen M."/>
            <person name="Seifert J."/>
            <person name="Suarez A."/>
        </authorList>
    </citation>
    <scope>NUCLEOTIDE SEQUENCE</scope>
</reference>
<dbReference type="InterPro" id="IPR008490">
    <property type="entry name" value="Transposase_InsH_N"/>
</dbReference>